<dbReference type="Gene3D" id="1.25.40.10">
    <property type="entry name" value="Tetratricopeptide repeat domain"/>
    <property type="match status" value="1"/>
</dbReference>
<sequence>MLVQSPHTAALGVGSRPDAEQPISGRSYYVRLLDGFCLEEDGHPLAAPKAVRRLMAFVGVRGRTSRSEISGNLWPDVSETKAQACLRTTLWRLRQTAQEPIVVGDETLSLASVVTVDLSAFVTSAQRALEHVSRGPDSAQRQTVEHSMVDVGELLPGWYDDWVLFERERLRQLQLHALEAIALRLTAEGCHAQAVEAALAAVRLEPLRESAVRVLIIAHRAEHNIVEAVRCYRQFHDQLHRELGVTPTAELTRLTFGVTGL</sequence>
<keyword evidence="3" id="KW-1185">Reference proteome</keyword>
<name>A0A919SRV3_9ACTN</name>
<dbReference type="InterPro" id="IPR036388">
    <property type="entry name" value="WH-like_DNA-bd_sf"/>
</dbReference>
<feature type="domain" description="Bacterial transcriptional activator" evidence="1">
    <location>
        <begin position="116"/>
        <end position="259"/>
    </location>
</feature>
<accession>A0A919SRV3</accession>
<dbReference type="Proteomes" id="UP000681340">
    <property type="component" value="Unassembled WGS sequence"/>
</dbReference>
<dbReference type="RefSeq" id="WP_212992930.1">
    <property type="nucleotide sequence ID" value="NZ_BAABEA010000023.1"/>
</dbReference>
<dbReference type="InterPro" id="IPR051677">
    <property type="entry name" value="AfsR-DnrI-RedD_regulator"/>
</dbReference>
<dbReference type="InterPro" id="IPR005158">
    <property type="entry name" value="BTAD"/>
</dbReference>
<dbReference type="Gene3D" id="1.10.10.10">
    <property type="entry name" value="Winged helix-like DNA-binding domain superfamily/Winged helix DNA-binding domain"/>
    <property type="match status" value="1"/>
</dbReference>
<reference evidence="2" key="1">
    <citation type="submission" date="2021-03" db="EMBL/GenBank/DDBJ databases">
        <title>Whole genome shotgun sequence of Actinoplanes auranticolor NBRC 12245.</title>
        <authorList>
            <person name="Komaki H."/>
            <person name="Tamura T."/>
        </authorList>
    </citation>
    <scope>NUCLEOTIDE SEQUENCE</scope>
    <source>
        <strain evidence="2">NBRC 12245</strain>
    </source>
</reference>
<evidence type="ECO:0000313" key="2">
    <source>
        <dbReference type="EMBL" id="GIM76399.1"/>
    </source>
</evidence>
<protein>
    <recommendedName>
        <fullName evidence="1">Bacterial transcriptional activator domain-containing protein</fullName>
    </recommendedName>
</protein>
<dbReference type="EMBL" id="BOQL01000062">
    <property type="protein sequence ID" value="GIM76399.1"/>
    <property type="molecule type" value="Genomic_DNA"/>
</dbReference>
<dbReference type="Pfam" id="PF03704">
    <property type="entry name" value="BTAD"/>
    <property type="match status" value="1"/>
</dbReference>
<dbReference type="InterPro" id="IPR011990">
    <property type="entry name" value="TPR-like_helical_dom_sf"/>
</dbReference>
<proteinExistence type="predicted"/>
<comment type="caution">
    <text evidence="2">The sequence shown here is derived from an EMBL/GenBank/DDBJ whole genome shotgun (WGS) entry which is preliminary data.</text>
</comment>
<evidence type="ECO:0000259" key="1">
    <source>
        <dbReference type="SMART" id="SM01043"/>
    </source>
</evidence>
<dbReference type="SUPFAM" id="SSF48452">
    <property type="entry name" value="TPR-like"/>
    <property type="match status" value="1"/>
</dbReference>
<evidence type="ECO:0000313" key="3">
    <source>
        <dbReference type="Proteomes" id="UP000681340"/>
    </source>
</evidence>
<dbReference type="SMART" id="SM01043">
    <property type="entry name" value="BTAD"/>
    <property type="match status" value="1"/>
</dbReference>
<gene>
    <name evidence="2" type="ORF">Aau02nite_70670</name>
</gene>
<dbReference type="PANTHER" id="PTHR35807">
    <property type="entry name" value="TRANSCRIPTIONAL REGULATOR REDD-RELATED"/>
    <property type="match status" value="1"/>
</dbReference>
<dbReference type="AlphaFoldDB" id="A0A919SRV3"/>
<organism evidence="2 3">
    <name type="scientific">Actinoplanes auranticolor</name>
    <dbReference type="NCBI Taxonomy" id="47988"/>
    <lineage>
        <taxon>Bacteria</taxon>
        <taxon>Bacillati</taxon>
        <taxon>Actinomycetota</taxon>
        <taxon>Actinomycetes</taxon>
        <taxon>Micromonosporales</taxon>
        <taxon>Micromonosporaceae</taxon>
        <taxon>Actinoplanes</taxon>
    </lineage>
</organism>